<reference evidence="2" key="1">
    <citation type="journal article" date="2020" name="Nature">
        <title>Giant virus diversity and host interactions through global metagenomics.</title>
        <authorList>
            <person name="Schulz F."/>
            <person name="Roux S."/>
            <person name="Paez-Espino D."/>
            <person name="Jungbluth S."/>
            <person name="Walsh D.A."/>
            <person name="Denef V.J."/>
            <person name="McMahon K.D."/>
            <person name="Konstantinidis K.T."/>
            <person name="Eloe-Fadrosh E.A."/>
            <person name="Kyrpides N.C."/>
            <person name="Woyke T."/>
        </authorList>
    </citation>
    <scope>NUCLEOTIDE SEQUENCE</scope>
    <source>
        <strain evidence="2">GVMAG-M-3300023174-92</strain>
    </source>
</reference>
<accession>A0A6C0DYJ9</accession>
<protein>
    <submittedName>
        <fullName evidence="2">Uncharacterized protein</fullName>
    </submittedName>
</protein>
<organism evidence="2">
    <name type="scientific">viral metagenome</name>
    <dbReference type="NCBI Taxonomy" id="1070528"/>
    <lineage>
        <taxon>unclassified sequences</taxon>
        <taxon>metagenomes</taxon>
        <taxon>organismal metagenomes</taxon>
    </lineage>
</organism>
<evidence type="ECO:0000256" key="1">
    <source>
        <dbReference type="SAM" id="Phobius"/>
    </source>
</evidence>
<keyword evidence="1" id="KW-0472">Membrane</keyword>
<name>A0A6C0DYJ9_9ZZZZ</name>
<feature type="transmembrane region" description="Helical" evidence="1">
    <location>
        <begin position="7"/>
        <end position="30"/>
    </location>
</feature>
<keyword evidence="1" id="KW-0812">Transmembrane</keyword>
<feature type="transmembrane region" description="Helical" evidence="1">
    <location>
        <begin position="42"/>
        <end position="61"/>
    </location>
</feature>
<dbReference type="AlphaFoldDB" id="A0A6C0DYJ9"/>
<proteinExistence type="predicted"/>
<sequence>MSDKQQLFISIMAFYALLSYVIGPMAFYYLRERSLASAGNGFILGSVVSILLWLSVGSNMVK</sequence>
<dbReference type="EMBL" id="MN739690">
    <property type="protein sequence ID" value="QHT21383.1"/>
    <property type="molecule type" value="Genomic_DNA"/>
</dbReference>
<evidence type="ECO:0000313" key="2">
    <source>
        <dbReference type="EMBL" id="QHT21383.1"/>
    </source>
</evidence>
<keyword evidence="1" id="KW-1133">Transmembrane helix</keyword>